<dbReference type="AlphaFoldDB" id="G4TCA5"/>
<reference evidence="2 3" key="1">
    <citation type="journal article" date="2011" name="PLoS Pathog.">
        <title>Endophytic Life Strategies Decoded by Genome and Transcriptome Analyses of the Mutualistic Root Symbiont Piriformospora indica.</title>
        <authorList>
            <person name="Zuccaro A."/>
            <person name="Lahrmann U."/>
            <person name="Guldener U."/>
            <person name="Langen G."/>
            <person name="Pfiffi S."/>
            <person name="Biedenkopf D."/>
            <person name="Wong P."/>
            <person name="Samans B."/>
            <person name="Grimm C."/>
            <person name="Basiewicz M."/>
            <person name="Murat C."/>
            <person name="Martin F."/>
            <person name="Kogel K.H."/>
        </authorList>
    </citation>
    <scope>NUCLEOTIDE SEQUENCE [LARGE SCALE GENOMIC DNA]</scope>
    <source>
        <strain evidence="2 3">DSM 11827</strain>
    </source>
</reference>
<dbReference type="InParanoid" id="G4TCA5"/>
<dbReference type="HOGENOM" id="CLU_537602_0_0_1"/>
<evidence type="ECO:0000256" key="1">
    <source>
        <dbReference type="SAM" id="MobiDB-lite"/>
    </source>
</evidence>
<comment type="caution">
    <text evidence="2">The sequence shown here is derived from an EMBL/GenBank/DDBJ whole genome shotgun (WGS) entry which is preliminary data.</text>
</comment>
<gene>
    <name evidence="2" type="ORF">PIIN_02794</name>
</gene>
<evidence type="ECO:0000313" key="2">
    <source>
        <dbReference type="EMBL" id="CCA68934.1"/>
    </source>
</evidence>
<proteinExistence type="predicted"/>
<accession>G4TCA5</accession>
<feature type="region of interest" description="Disordered" evidence="1">
    <location>
        <begin position="416"/>
        <end position="452"/>
    </location>
</feature>
<dbReference type="OrthoDB" id="3252364at2759"/>
<name>G4TCA5_SERID</name>
<dbReference type="eggNOG" id="ENOG502SMIR">
    <property type="taxonomic scope" value="Eukaryota"/>
</dbReference>
<organism evidence="2 3">
    <name type="scientific">Serendipita indica (strain DSM 11827)</name>
    <name type="common">Root endophyte fungus</name>
    <name type="synonym">Piriformospora indica</name>
    <dbReference type="NCBI Taxonomy" id="1109443"/>
    <lineage>
        <taxon>Eukaryota</taxon>
        <taxon>Fungi</taxon>
        <taxon>Dikarya</taxon>
        <taxon>Basidiomycota</taxon>
        <taxon>Agaricomycotina</taxon>
        <taxon>Agaricomycetes</taxon>
        <taxon>Sebacinales</taxon>
        <taxon>Serendipitaceae</taxon>
        <taxon>Serendipita</taxon>
    </lineage>
</organism>
<evidence type="ECO:0000313" key="3">
    <source>
        <dbReference type="Proteomes" id="UP000007148"/>
    </source>
</evidence>
<dbReference type="STRING" id="1109443.G4TCA5"/>
<dbReference type="EMBL" id="CAFZ01000043">
    <property type="protein sequence ID" value="CCA68934.1"/>
    <property type="molecule type" value="Genomic_DNA"/>
</dbReference>
<dbReference type="Proteomes" id="UP000007148">
    <property type="component" value="Unassembled WGS sequence"/>
</dbReference>
<sequence>MNSASETERILPLLNEDIVRHIVEIIYHAEIQPPWSRMAELARVSKLWSRQVQPVLYAHVSIQSLRQMDLFLTSTNPETKRGRELGSAVRILSTTIYSTGYRTRIMSTNLPDLLSRCSALYELRLVLEDVLGFGERVIEDLKRTSPPILALRIRDGISGGSAVRELLQVWPTLKHLSLRSTSFAQSAPEDDEPSPPFHLYEFRWEGIRPLSVQSLLWLLNYDQGRLNGAHLRVLHLASMPENDHDGELASYYGRFLHSLRIPHPNRRLLESAQQIRELVLFDHKDITRELLRSLPPEVQHIAFSIQDFPSDSVENILMMRDRQFLKNLRVISVYRQSIKPWPVYWDRLVARAEALGILMVRQEHRGLLVGGTEDLVATTSFPRRVTIRQFDRMAAAVNTLPAIYTEVDSRDQGFQLLAPPERSRESLSNRSGNSGSRNSPSTHGHRTIHLDEPSHAPRQWDYVYDKPLEPIKLDDPVDLQASHQSRWGTIRRSIDAFKTRVKETRAK</sequence>
<feature type="compositionally biased region" description="Low complexity" evidence="1">
    <location>
        <begin position="428"/>
        <end position="441"/>
    </location>
</feature>
<protein>
    <submittedName>
        <fullName evidence="2">Uncharacterized protein</fullName>
    </submittedName>
</protein>
<dbReference type="OMA" id="THGHRTI"/>
<keyword evidence="3" id="KW-1185">Reference proteome</keyword>